<dbReference type="AlphaFoldDB" id="A0A1J7GD45"/>
<dbReference type="Gramene" id="OIV98261">
    <property type="protein sequence ID" value="OIV98261"/>
    <property type="gene ID" value="TanjilG_09895"/>
</dbReference>
<organism evidence="1 2">
    <name type="scientific">Lupinus angustifolius</name>
    <name type="common">Narrow-leaved blue lupine</name>
    <dbReference type="NCBI Taxonomy" id="3871"/>
    <lineage>
        <taxon>Eukaryota</taxon>
        <taxon>Viridiplantae</taxon>
        <taxon>Streptophyta</taxon>
        <taxon>Embryophyta</taxon>
        <taxon>Tracheophyta</taxon>
        <taxon>Spermatophyta</taxon>
        <taxon>Magnoliopsida</taxon>
        <taxon>eudicotyledons</taxon>
        <taxon>Gunneridae</taxon>
        <taxon>Pentapetalae</taxon>
        <taxon>rosids</taxon>
        <taxon>fabids</taxon>
        <taxon>Fabales</taxon>
        <taxon>Fabaceae</taxon>
        <taxon>Papilionoideae</taxon>
        <taxon>50 kb inversion clade</taxon>
        <taxon>genistoids sensu lato</taxon>
        <taxon>core genistoids</taxon>
        <taxon>Genisteae</taxon>
        <taxon>Lupinus</taxon>
    </lineage>
</organism>
<proteinExistence type="predicted"/>
<dbReference type="EMBL" id="CM007374">
    <property type="protein sequence ID" value="OIV98261.1"/>
    <property type="molecule type" value="Genomic_DNA"/>
</dbReference>
<gene>
    <name evidence="1" type="ORF">TanjilG_09895</name>
</gene>
<evidence type="ECO:0000313" key="2">
    <source>
        <dbReference type="Proteomes" id="UP000188354"/>
    </source>
</evidence>
<accession>A0A1J7GD45</accession>
<reference evidence="1 2" key="1">
    <citation type="journal article" date="2017" name="Plant Biotechnol. J.">
        <title>A comprehensive draft genome sequence for lupin (Lupinus angustifolius), an emerging health food: insights into plant-microbe interactions and legume evolution.</title>
        <authorList>
            <person name="Hane J.K."/>
            <person name="Ming Y."/>
            <person name="Kamphuis L.G."/>
            <person name="Nelson M.N."/>
            <person name="Garg G."/>
            <person name="Atkins C.A."/>
            <person name="Bayer P.E."/>
            <person name="Bravo A."/>
            <person name="Bringans S."/>
            <person name="Cannon S."/>
            <person name="Edwards D."/>
            <person name="Foley R."/>
            <person name="Gao L.L."/>
            <person name="Harrison M.J."/>
            <person name="Huang W."/>
            <person name="Hurgobin B."/>
            <person name="Li S."/>
            <person name="Liu C.W."/>
            <person name="McGrath A."/>
            <person name="Morahan G."/>
            <person name="Murray J."/>
            <person name="Weller J."/>
            <person name="Jian J."/>
            <person name="Singh K.B."/>
        </authorList>
    </citation>
    <scope>NUCLEOTIDE SEQUENCE [LARGE SCALE GENOMIC DNA]</scope>
    <source>
        <strain evidence="2">cv. Tanjil</strain>
        <tissue evidence="1">Whole plant</tissue>
    </source>
</reference>
<sequence>MANKKQTRKYEIQFKFDDISDDDEWIMNNNEDDENIERDNDDLDTPLEEVLLEGGDGATTCRVREELEIPQF</sequence>
<protein>
    <submittedName>
        <fullName evidence="1">Uncharacterized protein</fullName>
    </submittedName>
</protein>
<dbReference type="Proteomes" id="UP000188354">
    <property type="component" value="Chromosome LG14"/>
</dbReference>
<evidence type="ECO:0000313" key="1">
    <source>
        <dbReference type="EMBL" id="OIV98261.1"/>
    </source>
</evidence>
<name>A0A1J7GD45_LUPAN</name>
<keyword evidence="2" id="KW-1185">Reference proteome</keyword>